<dbReference type="AlphaFoldDB" id="A0A8T4C726"/>
<dbReference type="EMBL" id="VGJJ01000010">
    <property type="protein sequence ID" value="MBM3282097.1"/>
    <property type="molecule type" value="Genomic_DNA"/>
</dbReference>
<evidence type="ECO:0000313" key="2">
    <source>
        <dbReference type="Proteomes" id="UP000774699"/>
    </source>
</evidence>
<evidence type="ECO:0000313" key="1">
    <source>
        <dbReference type="EMBL" id="MBM3282097.1"/>
    </source>
</evidence>
<accession>A0A8T4C726</accession>
<reference evidence="1" key="1">
    <citation type="submission" date="2019-03" db="EMBL/GenBank/DDBJ databases">
        <title>Lake Tanganyika Metagenome-Assembled Genomes (MAGs).</title>
        <authorList>
            <person name="Tran P."/>
        </authorList>
    </citation>
    <scope>NUCLEOTIDE SEQUENCE</scope>
    <source>
        <strain evidence="1">M_DeepCast_50m_m2_156</strain>
    </source>
</reference>
<comment type="caution">
    <text evidence="1">The sequence shown here is derived from an EMBL/GenBank/DDBJ whole genome shotgun (WGS) entry which is preliminary data.</text>
</comment>
<dbReference type="Pfam" id="PF13376">
    <property type="entry name" value="OmdA"/>
    <property type="match status" value="1"/>
</dbReference>
<name>A0A8T4C726_9ARCH</name>
<evidence type="ECO:0008006" key="3">
    <source>
        <dbReference type="Google" id="ProtNLM"/>
    </source>
</evidence>
<protein>
    <recommendedName>
        <fullName evidence="3">YdeI/OmpD-associated family protein</fullName>
    </recommendedName>
</protein>
<proteinExistence type="predicted"/>
<gene>
    <name evidence="1" type="ORF">FJY86_02025</name>
</gene>
<sequence length="198" mass="23549">MEITETLYVTTRNEWRKWLQKNHAKKKEIWLIYYKKNSGKKRIPYVDAVKEALCFGWIDSTVKGIDDEKYAQRFSPRKKGSPISPLNLELIKKLLDEGKMTPAGMIYLTGNKDVSNEDAHEELKKKHEKLVIPKDVEKALKKDPEVWKNFQAFPENYKRIRIGWLDVRTPTRMDVYTQRLNYLIKMTKKNKRFGTIRE</sequence>
<organism evidence="1 2">
    <name type="scientific">Candidatus Iainarchaeum sp</name>
    <dbReference type="NCBI Taxonomy" id="3101447"/>
    <lineage>
        <taxon>Archaea</taxon>
        <taxon>Candidatus Iainarchaeota</taxon>
        <taxon>Candidatus Iainarchaeia</taxon>
        <taxon>Candidatus Iainarchaeales</taxon>
        <taxon>Candidatus Iainarchaeaceae</taxon>
        <taxon>Candidatus Iainarchaeum</taxon>
    </lineage>
</organism>
<dbReference type="Proteomes" id="UP000774699">
    <property type="component" value="Unassembled WGS sequence"/>
</dbReference>